<evidence type="ECO:0000259" key="3">
    <source>
        <dbReference type="SMART" id="SM00066"/>
    </source>
</evidence>
<proteinExistence type="predicted"/>
<dbReference type="SMART" id="SM00066">
    <property type="entry name" value="GAL4"/>
    <property type="match status" value="2"/>
</dbReference>
<evidence type="ECO:0000256" key="1">
    <source>
        <dbReference type="ARBA" id="ARBA00023242"/>
    </source>
</evidence>
<dbReference type="InterPro" id="IPR001138">
    <property type="entry name" value="Zn2Cys6_DnaBD"/>
</dbReference>
<evidence type="ECO:0000313" key="5">
    <source>
        <dbReference type="Proteomes" id="UP000324767"/>
    </source>
</evidence>
<dbReference type="InterPro" id="IPR036864">
    <property type="entry name" value="Zn2-C6_fun-type_DNA-bd_sf"/>
</dbReference>
<keyword evidence="1" id="KW-0539">Nucleus</keyword>
<feature type="domain" description="Zn(2)-C6 fungal-type" evidence="3">
    <location>
        <begin position="250"/>
        <end position="299"/>
    </location>
</feature>
<feature type="region of interest" description="Disordered" evidence="2">
    <location>
        <begin position="131"/>
        <end position="150"/>
    </location>
</feature>
<feature type="compositionally biased region" description="Low complexity" evidence="2">
    <location>
        <begin position="138"/>
        <end position="150"/>
    </location>
</feature>
<feature type="domain" description="Zn(2)-C6 fungal-type" evidence="3">
    <location>
        <begin position="318"/>
        <end position="366"/>
    </location>
</feature>
<sequence length="613" mass="67707">MALQVEHHSSPLQPSFGCDANTERLRRVADRLSSKYDFRSATRESIKNLSTWVDQDKSGDYDPNSKTTRPEITLKRKREQLAKHRGEYGQAKPNKPRTNTWQFGRRYGQSFCSTFKFRSAAGRALLKKLGKGSDNRLSQPSESENSNPSISWWSASGNSFQTDDTSRSSQSYCLRKKPRSQFGGLSHRSDNLANYAISGHDEITSGHPAARGCEGCLRLGMPCTLLKEGSTYPCIDCVEDDIECELILPPPKKRPCESCRRRKIICFYREGGDHSLPCQQCTDSTLKCIAGPLSGRTRTGPSLDQDFSAKPRFVPTAQRPFITCTQCRQAKRWCSPKSKDQEASCKHCKSAGTDCTFERLPDKPKKTRKVGAKSIERLKQIRKSVISDGAPTTQIIKTRYAHPITFNYLPADDNEDEPAPCDWCETVAFGLLGLDEVEVEVIDHGDGQGYVEVSGGHTGRGIRPSRMCPDCTMERVQICGCKPHDIRPIQGLDPDDFDFDAAIECLLPGMNFDGGCSPYRYCSVCPGPAFMECCKPRTLGTCLDDEDLESSGVVGCGLLLCEICAVSLVEEHDGSLESLVSALEIDGAPFGLRADVKFLLESGELLQRIAAGG</sequence>
<reference evidence="4 5" key="1">
    <citation type="submission" date="2019-09" db="EMBL/GenBank/DDBJ databases">
        <title>The hologenome of the rock-dwelling lichen Lasallia pustulata.</title>
        <authorList>
            <person name="Greshake Tzovaras B."/>
            <person name="Segers F."/>
            <person name="Bicker A."/>
            <person name="Dal Grande F."/>
            <person name="Otte J."/>
            <person name="Hankeln T."/>
            <person name="Schmitt I."/>
            <person name="Ebersberger I."/>
        </authorList>
    </citation>
    <scope>NUCLEOTIDE SEQUENCE [LARGE SCALE GENOMIC DNA]</scope>
    <source>
        <strain evidence="4">A1-1</strain>
    </source>
</reference>
<name>A0A5M8PZK0_9LECA</name>
<evidence type="ECO:0000256" key="2">
    <source>
        <dbReference type="SAM" id="MobiDB-lite"/>
    </source>
</evidence>
<organism evidence="4 5">
    <name type="scientific">Lasallia pustulata</name>
    <dbReference type="NCBI Taxonomy" id="136370"/>
    <lineage>
        <taxon>Eukaryota</taxon>
        <taxon>Fungi</taxon>
        <taxon>Dikarya</taxon>
        <taxon>Ascomycota</taxon>
        <taxon>Pezizomycotina</taxon>
        <taxon>Lecanoromycetes</taxon>
        <taxon>OSLEUM clade</taxon>
        <taxon>Umbilicariomycetidae</taxon>
        <taxon>Umbilicariales</taxon>
        <taxon>Umbilicariaceae</taxon>
        <taxon>Lasallia</taxon>
    </lineage>
</organism>
<dbReference type="Gene3D" id="4.10.240.10">
    <property type="entry name" value="Zn(2)-C6 fungal-type DNA-binding domain"/>
    <property type="match status" value="1"/>
</dbReference>
<feature type="region of interest" description="Disordered" evidence="2">
    <location>
        <begin position="83"/>
        <end position="102"/>
    </location>
</feature>
<dbReference type="GO" id="GO:0000981">
    <property type="term" value="F:DNA-binding transcription factor activity, RNA polymerase II-specific"/>
    <property type="evidence" value="ECO:0007669"/>
    <property type="project" value="InterPro"/>
</dbReference>
<accession>A0A5M8PZK0</accession>
<dbReference type="AlphaFoldDB" id="A0A5M8PZK0"/>
<dbReference type="OrthoDB" id="5303703at2759"/>
<dbReference type="EMBL" id="VXIT01000002">
    <property type="protein sequence ID" value="KAA6414532.1"/>
    <property type="molecule type" value="Genomic_DNA"/>
</dbReference>
<dbReference type="GO" id="GO:0008270">
    <property type="term" value="F:zinc ion binding"/>
    <property type="evidence" value="ECO:0007669"/>
    <property type="project" value="InterPro"/>
</dbReference>
<dbReference type="Proteomes" id="UP000324767">
    <property type="component" value="Unassembled WGS sequence"/>
</dbReference>
<gene>
    <name evidence="4" type="ORF">FRX48_01281</name>
</gene>
<evidence type="ECO:0000313" key="4">
    <source>
        <dbReference type="EMBL" id="KAA6414532.1"/>
    </source>
</evidence>
<protein>
    <recommendedName>
        <fullName evidence="3">Zn(2)-C6 fungal-type domain-containing protein</fullName>
    </recommendedName>
</protein>
<comment type="caution">
    <text evidence="4">The sequence shown here is derived from an EMBL/GenBank/DDBJ whole genome shotgun (WGS) entry which is preliminary data.</text>
</comment>